<feature type="transmembrane region" description="Helical" evidence="4">
    <location>
        <begin position="356"/>
        <end position="372"/>
    </location>
</feature>
<evidence type="ECO:0000256" key="4">
    <source>
        <dbReference type="SAM" id="Phobius"/>
    </source>
</evidence>
<evidence type="ECO:0000259" key="5">
    <source>
        <dbReference type="PROSITE" id="PS50850"/>
    </source>
</evidence>
<feature type="transmembrane region" description="Helical" evidence="4">
    <location>
        <begin position="289"/>
        <end position="309"/>
    </location>
</feature>
<keyword evidence="2 4" id="KW-1133">Transmembrane helix</keyword>
<dbReference type="InterPro" id="IPR011701">
    <property type="entry name" value="MFS"/>
</dbReference>
<feature type="transmembrane region" description="Helical" evidence="4">
    <location>
        <begin position="116"/>
        <end position="138"/>
    </location>
</feature>
<evidence type="ECO:0000256" key="1">
    <source>
        <dbReference type="ARBA" id="ARBA00022692"/>
    </source>
</evidence>
<dbReference type="InterPro" id="IPR052524">
    <property type="entry name" value="MFS_Cyanate_Porter"/>
</dbReference>
<keyword evidence="1 4" id="KW-0812">Transmembrane</keyword>
<protein>
    <submittedName>
        <fullName evidence="6">MFS transporter</fullName>
    </submittedName>
</protein>
<feature type="transmembrane region" description="Helical" evidence="4">
    <location>
        <begin position="150"/>
        <end position="171"/>
    </location>
</feature>
<feature type="transmembrane region" description="Helical" evidence="4">
    <location>
        <begin position="378"/>
        <end position="399"/>
    </location>
</feature>
<dbReference type="Pfam" id="PF07690">
    <property type="entry name" value="MFS_1"/>
    <property type="match status" value="1"/>
</dbReference>
<reference evidence="6 7" key="1">
    <citation type="submission" date="2018-02" db="EMBL/GenBank/DDBJ databases">
        <title>novel marine gammaproteobacteria from coastal saline agro ecosystem.</title>
        <authorList>
            <person name="Krishnan R."/>
            <person name="Ramesh Kumar N."/>
        </authorList>
    </citation>
    <scope>NUCLEOTIDE SEQUENCE [LARGE SCALE GENOMIC DNA]</scope>
    <source>
        <strain evidence="6 7">228</strain>
    </source>
</reference>
<evidence type="ECO:0000313" key="7">
    <source>
        <dbReference type="Proteomes" id="UP000238196"/>
    </source>
</evidence>
<feature type="transmembrane region" description="Helical" evidence="4">
    <location>
        <begin position="93"/>
        <end position="110"/>
    </location>
</feature>
<gene>
    <name evidence="6" type="ORF">C4K68_14570</name>
</gene>
<feature type="transmembrane region" description="Helical" evidence="4">
    <location>
        <begin position="315"/>
        <end position="335"/>
    </location>
</feature>
<dbReference type="PANTHER" id="PTHR23523">
    <property type="match status" value="1"/>
</dbReference>
<feature type="domain" description="Major facilitator superfamily (MFS) profile" evidence="5">
    <location>
        <begin position="25"/>
        <end position="404"/>
    </location>
</feature>
<dbReference type="CDD" id="cd17339">
    <property type="entry name" value="MFS_NIMT_CynX_like"/>
    <property type="match status" value="1"/>
</dbReference>
<evidence type="ECO:0000256" key="3">
    <source>
        <dbReference type="ARBA" id="ARBA00023136"/>
    </source>
</evidence>
<dbReference type="PANTHER" id="PTHR23523:SF2">
    <property type="entry name" value="2-NITROIMIDAZOLE TRANSPORTER"/>
    <property type="match status" value="1"/>
</dbReference>
<dbReference type="GO" id="GO:0022857">
    <property type="term" value="F:transmembrane transporter activity"/>
    <property type="evidence" value="ECO:0007669"/>
    <property type="project" value="InterPro"/>
</dbReference>
<dbReference type="InterPro" id="IPR020846">
    <property type="entry name" value="MFS_dom"/>
</dbReference>
<dbReference type="Proteomes" id="UP000238196">
    <property type="component" value="Unassembled WGS sequence"/>
</dbReference>
<sequence length="409" mass="43348">MSSIRPLNATPGTGAAADSPRLASLLWLVAFLLVAFNLRAPIIALGPMMRSLMDGLSISANVASLLTTIPILCFACISPLAPWLAARLGMDRSIGLALLTLALGVALRGVDSLSWVLLGTMLMGAGIACGNVYMPSFIKRNWPDRVGRMMGFYTVTMGVGATLAAATSVPLMQMTSSWQTPMWLWAAVATLALLVWLIGLWKMPTPAAAVPPRASLGGMLKSPLAWALTLFMGCQSTSFYTIQAWLSQVVTSEGATAAEAGVMLSVINLVTIPASFVVPMLATRLRSQSLLALIITLLIAAGTLGVMLSPLHGQLLWAVLLGVGQGASVSLAFTCMLLRSREVHHSALLSSMSQSIGYLLAATGPVLFGWLHELSGHWQWSMTLLIVLLVVQGVAGLICGRQRFVELHD</sequence>
<feature type="transmembrane region" description="Helical" evidence="4">
    <location>
        <begin position="183"/>
        <end position="203"/>
    </location>
</feature>
<dbReference type="PROSITE" id="PS50850">
    <property type="entry name" value="MFS"/>
    <property type="match status" value="1"/>
</dbReference>
<dbReference type="SUPFAM" id="SSF103473">
    <property type="entry name" value="MFS general substrate transporter"/>
    <property type="match status" value="1"/>
</dbReference>
<feature type="transmembrane region" description="Helical" evidence="4">
    <location>
        <begin position="25"/>
        <end position="46"/>
    </location>
</feature>
<organism evidence="6 7">
    <name type="scientific">Proteobacteria bacterium 228</name>
    <dbReference type="NCBI Taxonomy" id="2083153"/>
    <lineage>
        <taxon>Bacteria</taxon>
        <taxon>Pseudomonadati</taxon>
        <taxon>Pseudomonadota</taxon>
    </lineage>
</organism>
<dbReference type="InterPro" id="IPR036259">
    <property type="entry name" value="MFS_trans_sf"/>
</dbReference>
<dbReference type="AlphaFoldDB" id="A0A2S5KPI7"/>
<comment type="caution">
    <text evidence="6">The sequence shown here is derived from an EMBL/GenBank/DDBJ whole genome shotgun (WGS) entry which is preliminary data.</text>
</comment>
<evidence type="ECO:0000256" key="2">
    <source>
        <dbReference type="ARBA" id="ARBA00022989"/>
    </source>
</evidence>
<dbReference type="OrthoDB" id="5317164at2"/>
<accession>A0A2S5KPI7</accession>
<dbReference type="EMBL" id="PRLP01000047">
    <property type="protein sequence ID" value="PPC76593.1"/>
    <property type="molecule type" value="Genomic_DNA"/>
</dbReference>
<proteinExistence type="predicted"/>
<name>A0A2S5KPI7_9PROT</name>
<feature type="transmembrane region" description="Helical" evidence="4">
    <location>
        <begin position="58"/>
        <end position="81"/>
    </location>
</feature>
<evidence type="ECO:0000313" key="6">
    <source>
        <dbReference type="EMBL" id="PPC76593.1"/>
    </source>
</evidence>
<feature type="transmembrane region" description="Helical" evidence="4">
    <location>
        <begin position="262"/>
        <end position="282"/>
    </location>
</feature>
<dbReference type="Gene3D" id="1.20.1250.20">
    <property type="entry name" value="MFS general substrate transporter like domains"/>
    <property type="match status" value="2"/>
</dbReference>
<feature type="transmembrane region" description="Helical" evidence="4">
    <location>
        <begin position="224"/>
        <end position="242"/>
    </location>
</feature>
<keyword evidence="3 4" id="KW-0472">Membrane</keyword>